<dbReference type="InterPro" id="IPR001005">
    <property type="entry name" value="SANT/Myb"/>
</dbReference>
<dbReference type="InterPro" id="IPR017930">
    <property type="entry name" value="Myb_dom"/>
</dbReference>
<organism evidence="9 10">
    <name type="scientific">Nyssa sinensis</name>
    <dbReference type="NCBI Taxonomy" id="561372"/>
    <lineage>
        <taxon>Eukaryota</taxon>
        <taxon>Viridiplantae</taxon>
        <taxon>Streptophyta</taxon>
        <taxon>Embryophyta</taxon>
        <taxon>Tracheophyta</taxon>
        <taxon>Spermatophyta</taxon>
        <taxon>Magnoliopsida</taxon>
        <taxon>eudicotyledons</taxon>
        <taxon>Gunneridae</taxon>
        <taxon>Pentapetalae</taxon>
        <taxon>asterids</taxon>
        <taxon>Cornales</taxon>
        <taxon>Nyssaceae</taxon>
        <taxon>Nyssa</taxon>
    </lineage>
</organism>
<dbReference type="Pfam" id="PF00249">
    <property type="entry name" value="Myb_DNA-binding"/>
    <property type="match status" value="2"/>
</dbReference>
<dbReference type="Proteomes" id="UP000325577">
    <property type="component" value="Linkage Group LG2"/>
</dbReference>
<dbReference type="OrthoDB" id="2143914at2759"/>
<feature type="compositionally biased region" description="Acidic residues" evidence="5">
    <location>
        <begin position="435"/>
        <end position="449"/>
    </location>
</feature>
<evidence type="ECO:0000256" key="4">
    <source>
        <dbReference type="ARBA" id="ARBA00023242"/>
    </source>
</evidence>
<dbReference type="FunFam" id="1.10.10.60:FF:000010">
    <property type="entry name" value="Transcriptional activator Myb isoform A"/>
    <property type="match status" value="1"/>
</dbReference>
<protein>
    <recommendedName>
        <fullName evidence="11">Transcription factor MYB98</fullName>
    </recommendedName>
</protein>
<dbReference type="PANTHER" id="PTHR45614:SF285">
    <property type="entry name" value="TRANSCRIPTION FACTOR MYB98"/>
    <property type="match status" value="1"/>
</dbReference>
<dbReference type="GO" id="GO:0000981">
    <property type="term" value="F:DNA-binding transcription factor activity, RNA polymerase II-specific"/>
    <property type="evidence" value="ECO:0007669"/>
    <property type="project" value="TreeGrafter"/>
</dbReference>
<feature type="domain" description="HTH myb-type" evidence="8">
    <location>
        <begin position="254"/>
        <end position="308"/>
    </location>
</feature>
<comment type="subcellular location">
    <subcellularLocation>
        <location evidence="1">Nucleus</location>
    </subcellularLocation>
</comment>
<evidence type="ECO:0000256" key="3">
    <source>
        <dbReference type="ARBA" id="ARBA00023125"/>
    </source>
</evidence>
<keyword evidence="6" id="KW-0472">Membrane</keyword>
<dbReference type="CDD" id="cd00167">
    <property type="entry name" value="SANT"/>
    <property type="match status" value="2"/>
</dbReference>
<keyword evidence="3" id="KW-0238">DNA-binding</keyword>
<dbReference type="EMBL" id="CM018043">
    <property type="protein sequence ID" value="KAA8530221.1"/>
    <property type="molecule type" value="Genomic_DNA"/>
</dbReference>
<feature type="region of interest" description="Disordered" evidence="5">
    <location>
        <begin position="420"/>
        <end position="464"/>
    </location>
</feature>
<dbReference type="PROSITE" id="PS51294">
    <property type="entry name" value="HTH_MYB"/>
    <property type="match status" value="2"/>
</dbReference>
<dbReference type="AlphaFoldDB" id="A0A5J5AMC4"/>
<dbReference type="InterPro" id="IPR009057">
    <property type="entry name" value="Homeodomain-like_sf"/>
</dbReference>
<dbReference type="InterPro" id="IPR050560">
    <property type="entry name" value="MYB_TF"/>
</dbReference>
<dbReference type="PANTHER" id="PTHR45614">
    <property type="entry name" value="MYB PROTEIN-RELATED"/>
    <property type="match status" value="1"/>
</dbReference>
<dbReference type="GO" id="GO:0000978">
    <property type="term" value="F:RNA polymerase II cis-regulatory region sequence-specific DNA binding"/>
    <property type="evidence" value="ECO:0007669"/>
    <property type="project" value="TreeGrafter"/>
</dbReference>
<evidence type="ECO:0008006" key="11">
    <source>
        <dbReference type="Google" id="ProtNLM"/>
    </source>
</evidence>
<keyword evidence="4" id="KW-0539">Nucleus</keyword>
<dbReference type="SUPFAM" id="SSF46689">
    <property type="entry name" value="Homeodomain-like"/>
    <property type="match status" value="1"/>
</dbReference>
<gene>
    <name evidence="9" type="ORF">F0562_004930</name>
</gene>
<proteinExistence type="predicted"/>
<feature type="domain" description="HTH myb-type" evidence="8">
    <location>
        <begin position="183"/>
        <end position="253"/>
    </location>
</feature>
<evidence type="ECO:0000256" key="2">
    <source>
        <dbReference type="ARBA" id="ARBA00022737"/>
    </source>
</evidence>
<reference evidence="9 10" key="1">
    <citation type="submission" date="2019-09" db="EMBL/GenBank/DDBJ databases">
        <title>A chromosome-level genome assembly of the Chinese tupelo Nyssa sinensis.</title>
        <authorList>
            <person name="Yang X."/>
            <person name="Kang M."/>
            <person name="Yang Y."/>
            <person name="Xiong H."/>
            <person name="Wang M."/>
            <person name="Zhang Z."/>
            <person name="Wang Z."/>
            <person name="Wu H."/>
            <person name="Ma T."/>
            <person name="Liu J."/>
            <person name="Xi Z."/>
        </authorList>
    </citation>
    <scope>NUCLEOTIDE SEQUENCE [LARGE SCALE GENOMIC DNA]</scope>
    <source>
        <strain evidence="9">J267</strain>
        <tissue evidence="9">Leaf</tissue>
    </source>
</reference>
<evidence type="ECO:0000259" key="7">
    <source>
        <dbReference type="PROSITE" id="PS50090"/>
    </source>
</evidence>
<feature type="compositionally biased region" description="Basic and acidic residues" evidence="5">
    <location>
        <begin position="420"/>
        <end position="434"/>
    </location>
</feature>
<name>A0A5J5AMC4_9ASTE</name>
<dbReference type="SMART" id="SM00717">
    <property type="entry name" value="SANT"/>
    <property type="match status" value="2"/>
</dbReference>
<keyword evidence="10" id="KW-1185">Reference proteome</keyword>
<dbReference type="GO" id="GO:0005634">
    <property type="term" value="C:nucleus"/>
    <property type="evidence" value="ECO:0007669"/>
    <property type="project" value="UniProtKB-SubCell"/>
</dbReference>
<feature type="compositionally biased region" description="Basic and acidic residues" evidence="5">
    <location>
        <begin position="180"/>
        <end position="189"/>
    </location>
</feature>
<keyword evidence="6" id="KW-1133">Transmembrane helix</keyword>
<feature type="region of interest" description="Disordered" evidence="5">
    <location>
        <begin position="165"/>
        <end position="189"/>
    </location>
</feature>
<feature type="domain" description="Myb-like" evidence="7">
    <location>
        <begin position="254"/>
        <end position="304"/>
    </location>
</feature>
<feature type="domain" description="Myb-like" evidence="7">
    <location>
        <begin position="183"/>
        <end position="253"/>
    </location>
</feature>
<dbReference type="PROSITE" id="PS50090">
    <property type="entry name" value="MYB_LIKE"/>
    <property type="match status" value="2"/>
</dbReference>
<keyword evidence="2" id="KW-0677">Repeat</keyword>
<feature type="transmembrane region" description="Helical" evidence="6">
    <location>
        <begin position="198"/>
        <end position="222"/>
    </location>
</feature>
<evidence type="ECO:0000313" key="10">
    <source>
        <dbReference type="Proteomes" id="UP000325577"/>
    </source>
</evidence>
<evidence type="ECO:0000313" key="9">
    <source>
        <dbReference type="EMBL" id="KAA8530221.1"/>
    </source>
</evidence>
<accession>A0A5J5AMC4</accession>
<dbReference type="Gene3D" id="1.10.10.60">
    <property type="entry name" value="Homeodomain-like"/>
    <property type="match status" value="2"/>
</dbReference>
<sequence>MESNTGFKQNPAFLHPNIFLESSFKSRLGNEFSIESSSSKGSSQSFPNFDRFTIASSSSNPFFTVPTPFYDPFDPFQASFANGYLKDSTFHPSSASAVGGGIGFMHGSQSKGFLNSPPKISVQAMDRDKIYHPFNFPEFLPANGILSYHEVSCVTAENECCKKADQRRKTSSQTRNRNKGNKDSDKVKGQWTPEEDRYVCVCVCVCVYIYIYIYIGLLVLLVKQHGVRKWSYIAQMLDRRVGKQCRERWHNHLRPDIKKDTFTEEEDKIIIEAHKELGNKWAEIARRLPGRTENAIKNHWNATKRKHFPKHKNGTPKHNSNSILQNYIHRVTSTSASTDHPEDLFSDSNMHMDYPQLQLASTDLDPKNRLMPSYGHGESMGFSFDTHKFSEGYSFGSMLDDMPRGFVPDESNLELEMLSKLDNQREFDEKKEMEFGGDGDGDEDEDGDGDGNGNGTLARNFLSF</sequence>
<evidence type="ECO:0000256" key="5">
    <source>
        <dbReference type="SAM" id="MobiDB-lite"/>
    </source>
</evidence>
<evidence type="ECO:0000259" key="8">
    <source>
        <dbReference type="PROSITE" id="PS51294"/>
    </source>
</evidence>
<evidence type="ECO:0000256" key="1">
    <source>
        <dbReference type="ARBA" id="ARBA00004123"/>
    </source>
</evidence>
<keyword evidence="6" id="KW-0812">Transmembrane</keyword>
<evidence type="ECO:0000256" key="6">
    <source>
        <dbReference type="SAM" id="Phobius"/>
    </source>
</evidence>